<dbReference type="InterPro" id="IPR011051">
    <property type="entry name" value="RmlC_Cupin_sf"/>
</dbReference>
<dbReference type="EMBL" id="BSUK01000001">
    <property type="protein sequence ID" value="GMA26556.1"/>
    <property type="molecule type" value="Genomic_DNA"/>
</dbReference>
<sequence>MRLYELPRREIDRFASTGVVMDFLPDVVAADADEATSVHVAHLAAGGALGRHPATRRQVFAVLSGGARVAAGDDAPVDLVAGRCAVWEPGETHQTWADTDVVAVIVETDGEVTLTRHHRPVLGPGS</sequence>
<keyword evidence="3" id="KW-1185">Reference proteome</keyword>
<comment type="caution">
    <text evidence="2">The sequence shown here is derived from an EMBL/GenBank/DDBJ whole genome shotgun (WGS) entry which is preliminary data.</text>
</comment>
<dbReference type="Pfam" id="PF07883">
    <property type="entry name" value="Cupin_2"/>
    <property type="match status" value="1"/>
</dbReference>
<dbReference type="Proteomes" id="UP001157091">
    <property type="component" value="Unassembled WGS sequence"/>
</dbReference>
<evidence type="ECO:0000259" key="1">
    <source>
        <dbReference type="Pfam" id="PF07883"/>
    </source>
</evidence>
<dbReference type="CDD" id="cd02208">
    <property type="entry name" value="cupin_RmlC-like"/>
    <property type="match status" value="1"/>
</dbReference>
<accession>A0ABQ6I777</accession>
<dbReference type="SUPFAM" id="SSF51182">
    <property type="entry name" value="RmlC-like cupins"/>
    <property type="match status" value="1"/>
</dbReference>
<dbReference type="InterPro" id="IPR014710">
    <property type="entry name" value="RmlC-like_jellyroll"/>
</dbReference>
<feature type="domain" description="Cupin type-2" evidence="1">
    <location>
        <begin position="41"/>
        <end position="106"/>
    </location>
</feature>
<dbReference type="RefSeq" id="WP_284294796.1">
    <property type="nucleotide sequence ID" value="NZ_BSUK01000001.1"/>
</dbReference>
<dbReference type="InterPro" id="IPR013096">
    <property type="entry name" value="Cupin_2"/>
</dbReference>
<name>A0ABQ6I777_9MICO</name>
<evidence type="ECO:0000313" key="3">
    <source>
        <dbReference type="Proteomes" id="UP001157091"/>
    </source>
</evidence>
<evidence type="ECO:0000313" key="2">
    <source>
        <dbReference type="EMBL" id="GMA26556.1"/>
    </source>
</evidence>
<dbReference type="Gene3D" id="2.60.120.10">
    <property type="entry name" value="Jelly Rolls"/>
    <property type="match status" value="1"/>
</dbReference>
<gene>
    <name evidence="2" type="ORF">GCM10025864_43150</name>
</gene>
<organism evidence="2 3">
    <name type="scientific">Luteimicrobium album</name>
    <dbReference type="NCBI Taxonomy" id="1054550"/>
    <lineage>
        <taxon>Bacteria</taxon>
        <taxon>Bacillati</taxon>
        <taxon>Actinomycetota</taxon>
        <taxon>Actinomycetes</taxon>
        <taxon>Micrococcales</taxon>
        <taxon>Luteimicrobium</taxon>
    </lineage>
</organism>
<protein>
    <recommendedName>
        <fullName evidence="1">Cupin type-2 domain-containing protein</fullName>
    </recommendedName>
</protein>
<proteinExistence type="predicted"/>
<reference evidence="3" key="1">
    <citation type="journal article" date="2019" name="Int. J. Syst. Evol. Microbiol.">
        <title>The Global Catalogue of Microorganisms (GCM) 10K type strain sequencing project: providing services to taxonomists for standard genome sequencing and annotation.</title>
        <authorList>
            <consortium name="The Broad Institute Genomics Platform"/>
            <consortium name="The Broad Institute Genome Sequencing Center for Infectious Disease"/>
            <person name="Wu L."/>
            <person name="Ma J."/>
        </authorList>
    </citation>
    <scope>NUCLEOTIDE SEQUENCE [LARGE SCALE GENOMIC DNA]</scope>
    <source>
        <strain evidence="3">NBRC 106348</strain>
    </source>
</reference>